<dbReference type="AlphaFoldDB" id="A0A6L3ZG10"/>
<sequence length="284" mass="30411">MCGHCDTSSLYIVKTILKSTTNLKSIMMKINMTTLFGAALMGLTLVSCSEEEPTTQNGTSTMNVKLTDAPGDYDQVNIDVQAVEIIYADSGKTTLNAIQPGIYDLLELNNGLDTLIATEDIPSGEVSQIRLILGNNNTVMVDSVIYDLKTPSAQSSGLKIKFNETLIDGVEYSVTLDFDAARSIVLTGNGKYILKPVIRAFVDATSGAIEGYVQPDTAVTYTFVIDNTDTIGTVPDTTGYFRISGLPAGTHDVNFSAAAPYTDQTITGVNVTLGQVTDIDTIQF</sequence>
<comment type="caution">
    <text evidence="2">The sequence shown here is derived from an EMBL/GenBank/DDBJ whole genome shotgun (WGS) entry which is preliminary data.</text>
</comment>
<dbReference type="OrthoDB" id="2111471at2"/>
<dbReference type="InterPro" id="IPR025491">
    <property type="entry name" value="DUF4382"/>
</dbReference>
<organism evidence="2 3">
    <name type="scientific">Phaeocystidibacter marisrubri</name>
    <dbReference type="NCBI Taxonomy" id="1577780"/>
    <lineage>
        <taxon>Bacteria</taxon>
        <taxon>Pseudomonadati</taxon>
        <taxon>Bacteroidota</taxon>
        <taxon>Flavobacteriia</taxon>
        <taxon>Flavobacteriales</taxon>
        <taxon>Phaeocystidibacteraceae</taxon>
        <taxon>Phaeocystidibacter</taxon>
    </lineage>
</organism>
<dbReference type="Gene3D" id="2.60.40.1120">
    <property type="entry name" value="Carboxypeptidase-like, regulatory domain"/>
    <property type="match status" value="1"/>
</dbReference>
<feature type="domain" description="DUF4382" evidence="1">
    <location>
        <begin position="59"/>
        <end position="196"/>
    </location>
</feature>
<keyword evidence="3" id="KW-1185">Reference proteome</keyword>
<evidence type="ECO:0000313" key="3">
    <source>
        <dbReference type="Proteomes" id="UP000484164"/>
    </source>
</evidence>
<dbReference type="EMBL" id="WBVQ01000002">
    <property type="protein sequence ID" value="KAB2816633.1"/>
    <property type="molecule type" value="Genomic_DNA"/>
</dbReference>
<dbReference type="Pfam" id="PF14321">
    <property type="entry name" value="DUF4382"/>
    <property type="match status" value="1"/>
</dbReference>
<gene>
    <name evidence="2" type="ORF">F8C82_13210</name>
</gene>
<proteinExistence type="predicted"/>
<dbReference type="SUPFAM" id="SSF49452">
    <property type="entry name" value="Starch-binding domain-like"/>
    <property type="match status" value="1"/>
</dbReference>
<name>A0A6L3ZG10_9FLAO</name>
<dbReference type="Proteomes" id="UP000484164">
    <property type="component" value="Unassembled WGS sequence"/>
</dbReference>
<accession>A0A6L3ZG10</accession>
<reference evidence="2 3" key="1">
    <citation type="submission" date="2019-10" db="EMBL/GenBank/DDBJ databases">
        <title>Genome sequence of Phaeocystidibacter marisrubri JCM30614 (type strain).</title>
        <authorList>
            <person name="Bowman J.P."/>
        </authorList>
    </citation>
    <scope>NUCLEOTIDE SEQUENCE [LARGE SCALE GENOMIC DNA]</scope>
    <source>
        <strain evidence="2 3">JCM 30614</strain>
    </source>
</reference>
<evidence type="ECO:0000259" key="1">
    <source>
        <dbReference type="Pfam" id="PF14321"/>
    </source>
</evidence>
<dbReference type="InterPro" id="IPR013784">
    <property type="entry name" value="Carb-bd-like_fold"/>
</dbReference>
<protein>
    <submittedName>
        <fullName evidence="2">DUF4382 domain-containing protein</fullName>
    </submittedName>
</protein>
<dbReference type="GO" id="GO:0030246">
    <property type="term" value="F:carbohydrate binding"/>
    <property type="evidence" value="ECO:0007669"/>
    <property type="project" value="InterPro"/>
</dbReference>
<evidence type="ECO:0000313" key="2">
    <source>
        <dbReference type="EMBL" id="KAB2816633.1"/>
    </source>
</evidence>